<evidence type="ECO:0000313" key="3">
    <source>
        <dbReference type="Proteomes" id="UP001213504"/>
    </source>
</evidence>
<accession>A0AAX3TD16</accession>
<dbReference type="InterPro" id="IPR036318">
    <property type="entry name" value="FAD-bd_PCMH-like_sf"/>
</dbReference>
<dbReference type="GO" id="GO:0016491">
    <property type="term" value="F:oxidoreductase activity"/>
    <property type="evidence" value="ECO:0007669"/>
    <property type="project" value="InterPro"/>
</dbReference>
<reference evidence="2" key="1">
    <citation type="submission" date="2023-04" db="EMBL/GenBank/DDBJ databases">
        <title>Complete genome sequence of a phthalic acid esters degrading bacterial strain.</title>
        <authorList>
            <person name="Weng L."/>
            <person name="Jia Y."/>
            <person name="Ren L."/>
        </authorList>
    </citation>
    <scope>NUCLEOTIDE SEQUENCE</scope>
    <source>
        <strain evidence="2">RL-LY01</strain>
    </source>
</reference>
<dbReference type="Gene3D" id="3.30.465.10">
    <property type="match status" value="1"/>
</dbReference>
<dbReference type="PROSITE" id="PS51387">
    <property type="entry name" value="FAD_PCMH"/>
    <property type="match status" value="1"/>
</dbReference>
<organism evidence="2 3">
    <name type="scientific">Gordonia hongkongensis</name>
    <dbReference type="NCBI Taxonomy" id="1701090"/>
    <lineage>
        <taxon>Bacteria</taxon>
        <taxon>Bacillati</taxon>
        <taxon>Actinomycetota</taxon>
        <taxon>Actinomycetes</taxon>
        <taxon>Mycobacteriales</taxon>
        <taxon>Gordoniaceae</taxon>
        <taxon>Gordonia</taxon>
    </lineage>
</organism>
<feature type="domain" description="FAD-binding PCMH-type" evidence="1">
    <location>
        <begin position="1"/>
        <end position="174"/>
    </location>
</feature>
<dbReference type="SUPFAM" id="SSF56176">
    <property type="entry name" value="FAD-binding/transporter-associated domain-like"/>
    <property type="match status" value="1"/>
</dbReference>
<dbReference type="Proteomes" id="UP001213504">
    <property type="component" value="Chromosome"/>
</dbReference>
<dbReference type="PANTHER" id="PTHR42659:SF9">
    <property type="entry name" value="XANTHINE DEHYDROGENASE FAD-BINDING SUBUNIT XDHB-RELATED"/>
    <property type="match status" value="1"/>
</dbReference>
<dbReference type="InterPro" id="IPR051312">
    <property type="entry name" value="Diverse_Substr_Oxidored"/>
</dbReference>
<dbReference type="RefSeq" id="WP_055475096.1">
    <property type="nucleotide sequence ID" value="NZ_CBDRNE010000007.1"/>
</dbReference>
<dbReference type="InterPro" id="IPR002346">
    <property type="entry name" value="Mopterin_DH_FAD-bd"/>
</dbReference>
<dbReference type="EMBL" id="CP121270">
    <property type="protein sequence ID" value="WFP26452.1"/>
    <property type="molecule type" value="Genomic_DNA"/>
</dbReference>
<name>A0AAX3TD16_9ACTN</name>
<proteinExistence type="predicted"/>
<dbReference type="PANTHER" id="PTHR42659">
    <property type="entry name" value="XANTHINE DEHYDROGENASE SUBUNIT C-RELATED"/>
    <property type="match status" value="1"/>
</dbReference>
<dbReference type="InterPro" id="IPR016169">
    <property type="entry name" value="FAD-bd_PCMH_sub2"/>
</dbReference>
<gene>
    <name evidence="2" type="ORF">P9A14_08165</name>
</gene>
<dbReference type="AlphaFoldDB" id="A0AAX3TD16"/>
<dbReference type="Pfam" id="PF00941">
    <property type="entry name" value="FAD_binding_5"/>
    <property type="match status" value="1"/>
</dbReference>
<dbReference type="GO" id="GO:0071949">
    <property type="term" value="F:FAD binding"/>
    <property type="evidence" value="ECO:0007669"/>
    <property type="project" value="InterPro"/>
</dbReference>
<evidence type="ECO:0000259" key="1">
    <source>
        <dbReference type="PROSITE" id="PS51387"/>
    </source>
</evidence>
<sequence>MDLTAVSHYRFARTRDEAFPAPGEQIVAGGTWVFSEPQPATTGLVDLSEMGWAPVEDLPGGGLRIAATCTIAELVALPPRSGFVAHPMFAQCANALLASFKIWNMATVGGNICRSYAAASMVSLAVGLDATAHVWSPDGTDRDLPVAELVIGNGINLLAPGEVLRAIDFPAHALRARTSVRKIALAELGRSGAVVTGRVDDDGAATFGITAATEWPTVLRYTGLPTRDALHDDIVSASGYYTDALGSADWRRGVSAVLGEEIRTELSSATNGIKDMGFGAGA</sequence>
<evidence type="ECO:0000313" key="2">
    <source>
        <dbReference type="EMBL" id="WFP26452.1"/>
    </source>
</evidence>
<dbReference type="InterPro" id="IPR016166">
    <property type="entry name" value="FAD-bd_PCMH"/>
</dbReference>
<protein>
    <submittedName>
        <fullName evidence="2">FAD binding domain-containing protein</fullName>
    </submittedName>
</protein>